<accession>A0A4S3KPC5</accession>
<dbReference type="InterPro" id="IPR007443">
    <property type="entry name" value="LpoA"/>
</dbReference>
<name>A0A4S3KPC5_9GAMM</name>
<feature type="signal peptide" evidence="2">
    <location>
        <begin position="1"/>
        <end position="23"/>
    </location>
</feature>
<protein>
    <recommendedName>
        <fullName evidence="5">LppC family lipoprotein</fullName>
    </recommendedName>
</protein>
<dbReference type="Proteomes" id="UP000307749">
    <property type="component" value="Unassembled WGS sequence"/>
</dbReference>
<proteinExistence type="predicted"/>
<keyword evidence="4" id="KW-1185">Reference proteome</keyword>
<dbReference type="OrthoDB" id="6708821at2"/>
<comment type="caution">
    <text evidence="3">The sequence shown here is derived from an EMBL/GenBank/DDBJ whole genome shotgun (WGS) entry which is preliminary data.</text>
</comment>
<evidence type="ECO:0000256" key="1">
    <source>
        <dbReference type="ARBA" id="ARBA00023136"/>
    </source>
</evidence>
<dbReference type="AlphaFoldDB" id="A0A4S3KPC5"/>
<keyword evidence="2" id="KW-0732">Signal</keyword>
<dbReference type="Pfam" id="PF04348">
    <property type="entry name" value="LppC"/>
    <property type="match status" value="3"/>
</dbReference>
<dbReference type="SUPFAM" id="SSF53822">
    <property type="entry name" value="Periplasmic binding protein-like I"/>
    <property type="match status" value="1"/>
</dbReference>
<reference evidence="3 4" key="1">
    <citation type="submission" date="2017-02" db="EMBL/GenBank/DDBJ databases">
        <title>Whole genome sequencing of Metallibacterium scheffleri DSM 24874 (T).</title>
        <authorList>
            <person name="Kumar S."/>
            <person name="Patil P."/>
            <person name="Patil P.B."/>
        </authorList>
    </citation>
    <scope>NUCLEOTIDE SEQUENCE [LARGE SCALE GENOMIC DNA]</scope>
    <source>
        <strain evidence="3 4">DSM 24874</strain>
    </source>
</reference>
<dbReference type="CDD" id="cd06339">
    <property type="entry name" value="PBP1_YraM_LppC_lipoprotein-like"/>
    <property type="match status" value="1"/>
</dbReference>
<dbReference type="PANTHER" id="PTHR38038">
    <property type="entry name" value="PENICILLIN-BINDING PROTEIN ACTIVATOR LPOA"/>
    <property type="match status" value="1"/>
</dbReference>
<evidence type="ECO:0000313" key="3">
    <source>
        <dbReference type="EMBL" id="THD10832.1"/>
    </source>
</evidence>
<keyword evidence="1" id="KW-0472">Membrane</keyword>
<gene>
    <name evidence="3" type="ORF">B1806_06245</name>
</gene>
<dbReference type="GO" id="GO:0030234">
    <property type="term" value="F:enzyme regulator activity"/>
    <property type="evidence" value="ECO:0007669"/>
    <property type="project" value="TreeGrafter"/>
</dbReference>
<dbReference type="RefSeq" id="WP_081130076.1">
    <property type="nucleotide sequence ID" value="NZ_LDOS01000003.1"/>
</dbReference>
<dbReference type="GO" id="GO:0031241">
    <property type="term" value="C:periplasmic side of cell outer membrane"/>
    <property type="evidence" value="ECO:0007669"/>
    <property type="project" value="TreeGrafter"/>
</dbReference>
<organism evidence="3 4">
    <name type="scientific">Metallibacterium scheffleri</name>
    <dbReference type="NCBI Taxonomy" id="993689"/>
    <lineage>
        <taxon>Bacteria</taxon>
        <taxon>Pseudomonadati</taxon>
        <taxon>Pseudomonadota</taxon>
        <taxon>Gammaproteobacteria</taxon>
        <taxon>Lysobacterales</taxon>
        <taxon>Rhodanobacteraceae</taxon>
        <taxon>Metallibacterium</taxon>
    </lineage>
</organism>
<evidence type="ECO:0000313" key="4">
    <source>
        <dbReference type="Proteomes" id="UP000307749"/>
    </source>
</evidence>
<dbReference type="EMBL" id="MWQO01000020">
    <property type="protein sequence ID" value="THD10832.1"/>
    <property type="molecule type" value="Genomic_DNA"/>
</dbReference>
<dbReference type="GO" id="GO:0009252">
    <property type="term" value="P:peptidoglycan biosynthetic process"/>
    <property type="evidence" value="ECO:0007669"/>
    <property type="project" value="TreeGrafter"/>
</dbReference>
<dbReference type="PROSITE" id="PS51257">
    <property type="entry name" value="PROKAR_LIPOPROTEIN"/>
    <property type="match status" value="1"/>
</dbReference>
<sequence length="587" mass="62168">MMRSLSVLLLALSLLLLAGCATVGGPTPAQQAANAQANALYQRGDYQGAARTWDNLSAQNPNGNEGNDYRLRAADAWYVAGQPARTAQLLATVDDARLRGLDAARYNLLKGELALAHDPQQALAIAAMLPRALPAPLDLRAARLQAEAASVLGDRWASARARVHMASLLTGKARQQNAREIERMLVALGVPTLQKQARELPAGDPMLPWLGRALHRLGSALPKNLPQLMRQAGTVIAQGGSPTQEGFHTYHQIALLLPLSGPLKVAGEAVAEGFLTAYFNTPEAQPRPLLHVYDTQGTQAGTLAAYQQAQSAGADLVVGPLARDDVAALFSSNPTLPVLALNHPDGSVNPPQGSVEFGLMPADDGAQAAARMLQQGIRSAVVFIAGSENEQRAAQAFKVQFEAGGGDVLTLQTLPQGTVNYVSEIRNAMPGLGANGGIFIAVPPETARLLIPQIRVARLRQPVFASVQVYSGSPNALDKDLDGVQFPDAPWLYDAQPGLPVRARLMRNLPVVAGHGARLFAFGMDADLLSPYFVWLQQHPGSYVAGATGQLSVDAQGHVQRTPIWVQFNNGVAMPMAGTLALSAPTQ</sequence>
<dbReference type="InterPro" id="IPR028082">
    <property type="entry name" value="Peripla_BP_I"/>
</dbReference>
<dbReference type="STRING" id="993689.GCA_002077135_03437"/>
<dbReference type="Gene3D" id="3.40.50.2300">
    <property type="match status" value="2"/>
</dbReference>
<dbReference type="PANTHER" id="PTHR38038:SF1">
    <property type="entry name" value="PENICILLIN-BINDING PROTEIN ACTIVATOR LPOA"/>
    <property type="match status" value="1"/>
</dbReference>
<evidence type="ECO:0000256" key="2">
    <source>
        <dbReference type="SAM" id="SignalP"/>
    </source>
</evidence>
<evidence type="ECO:0008006" key="5">
    <source>
        <dbReference type="Google" id="ProtNLM"/>
    </source>
</evidence>
<feature type="chain" id="PRO_5020887171" description="LppC family lipoprotein" evidence="2">
    <location>
        <begin position="24"/>
        <end position="587"/>
    </location>
</feature>